<dbReference type="STRING" id="331117.A1D5G2"/>
<dbReference type="GO" id="GO:0005634">
    <property type="term" value="C:nucleus"/>
    <property type="evidence" value="ECO:0007669"/>
    <property type="project" value="TreeGrafter"/>
</dbReference>
<keyword evidence="3" id="KW-1185">Reference proteome</keyword>
<dbReference type="OMA" id="LHNRFII"/>
<dbReference type="InterPro" id="IPR028889">
    <property type="entry name" value="USP"/>
</dbReference>
<dbReference type="HOGENOM" id="CLU_026142_1_0_1"/>
<dbReference type="Gene3D" id="3.90.70.10">
    <property type="entry name" value="Cysteine proteinases"/>
    <property type="match status" value="1"/>
</dbReference>
<dbReference type="VEuPathDB" id="FungiDB:NFIA_023660"/>
<protein>
    <submittedName>
        <fullName evidence="2">Ubiquitin carboxyl-terminal hydrolase, putative</fullName>
    </submittedName>
</protein>
<dbReference type="GO" id="GO:0004843">
    <property type="term" value="F:cysteine-type deubiquitinase activity"/>
    <property type="evidence" value="ECO:0007669"/>
    <property type="project" value="InterPro"/>
</dbReference>
<dbReference type="AlphaFoldDB" id="A1D5G2"/>
<dbReference type="InterPro" id="IPR001394">
    <property type="entry name" value="Peptidase_C19_UCH"/>
</dbReference>
<gene>
    <name evidence="2" type="ORF">NFIA_023660</name>
</gene>
<dbReference type="EMBL" id="DS027688">
    <property type="protein sequence ID" value="EAW23655.1"/>
    <property type="molecule type" value="Genomic_DNA"/>
</dbReference>
<dbReference type="PROSITE" id="PS50235">
    <property type="entry name" value="USP_3"/>
    <property type="match status" value="1"/>
</dbReference>
<reference evidence="3" key="1">
    <citation type="journal article" date="2008" name="PLoS Genet.">
        <title>Genomic islands in the pathogenic filamentous fungus Aspergillus fumigatus.</title>
        <authorList>
            <person name="Fedorova N.D."/>
            <person name="Khaldi N."/>
            <person name="Joardar V.S."/>
            <person name="Maiti R."/>
            <person name="Amedeo P."/>
            <person name="Anderson M.J."/>
            <person name="Crabtree J."/>
            <person name="Silva J.C."/>
            <person name="Badger J.H."/>
            <person name="Albarraq A."/>
            <person name="Angiuoli S."/>
            <person name="Bussey H."/>
            <person name="Bowyer P."/>
            <person name="Cotty P.J."/>
            <person name="Dyer P.S."/>
            <person name="Egan A."/>
            <person name="Galens K."/>
            <person name="Fraser-Liggett C.M."/>
            <person name="Haas B.J."/>
            <person name="Inman J.M."/>
            <person name="Kent R."/>
            <person name="Lemieux S."/>
            <person name="Malavazi I."/>
            <person name="Orvis J."/>
            <person name="Roemer T."/>
            <person name="Ronning C.M."/>
            <person name="Sundaram J.P."/>
            <person name="Sutton G."/>
            <person name="Turner G."/>
            <person name="Venter J.C."/>
            <person name="White O.R."/>
            <person name="Whitty B.R."/>
            <person name="Youngman P."/>
            <person name="Wolfe K.H."/>
            <person name="Goldman G.H."/>
            <person name="Wortman J.R."/>
            <person name="Jiang B."/>
            <person name="Denning D.W."/>
            <person name="Nierman W.C."/>
        </authorList>
    </citation>
    <scope>NUCLEOTIDE SEQUENCE [LARGE SCALE GENOMIC DNA]</scope>
    <source>
        <strain evidence="3">ATCC 1020 / DSM 3700 / CBS 544.65 / FGSC A1164 / JCM 1740 / NRRL 181 / WB 181</strain>
    </source>
</reference>
<proteinExistence type="predicted"/>
<keyword evidence="2" id="KW-0378">Hydrolase</keyword>
<sequence>MHVASENAHLMWNPDDPSTYLIRSSMHHFRPHQPNWGFRKFSLMTDLAQRLGYSSHSSIPEIGIVNLTVYLRTPRVQDIYLQYGNMRQPGRILVGLENKAKTGWLNVLLQTYYHINAFRSMVYKIPTSYNATADIVWALQRTFHAMQISQVPVSTDELISAMGCRVGEAQDAQDKALLILYLLEKGMEAREVGGNLKRLFEGQLCTYQYALDSYQGSSRCEMFWDLSLNIRPYRSLAESLRDYIQPLGVEDSHLLGRGQRGTQVPTIDRFPPVLHLHLKRYEYNLKAPRFVKDDSLWEFPDEIDLAPFLSFSADKSEPSIYRLFAVITHEGNENGGVYYVYLRPTGDGPFVKFHDEQVTPASSEEVFDTNFGEDYGDMYGASKSAYILFYCRVSRLQELFGDITDADLPSSVGYWASSHRCRG</sequence>
<dbReference type="SUPFAM" id="SSF54001">
    <property type="entry name" value="Cysteine proteinases"/>
    <property type="match status" value="1"/>
</dbReference>
<evidence type="ECO:0000259" key="1">
    <source>
        <dbReference type="PROSITE" id="PS50235"/>
    </source>
</evidence>
<dbReference type="PANTHER" id="PTHR24006">
    <property type="entry name" value="UBIQUITIN CARBOXYL-TERMINAL HYDROLASE"/>
    <property type="match status" value="1"/>
</dbReference>
<organism evidence="2 3">
    <name type="scientific">Neosartorya fischeri (strain ATCC 1020 / DSM 3700 / CBS 544.65 / FGSC A1164 / JCM 1740 / NRRL 181 / WB 181)</name>
    <name type="common">Aspergillus fischerianus</name>
    <dbReference type="NCBI Taxonomy" id="331117"/>
    <lineage>
        <taxon>Eukaryota</taxon>
        <taxon>Fungi</taxon>
        <taxon>Dikarya</taxon>
        <taxon>Ascomycota</taxon>
        <taxon>Pezizomycotina</taxon>
        <taxon>Eurotiomycetes</taxon>
        <taxon>Eurotiomycetidae</taxon>
        <taxon>Eurotiales</taxon>
        <taxon>Aspergillaceae</taxon>
        <taxon>Aspergillus</taxon>
        <taxon>Aspergillus subgen. Fumigati</taxon>
    </lineage>
</organism>
<dbReference type="Proteomes" id="UP000006702">
    <property type="component" value="Unassembled WGS sequence"/>
</dbReference>
<dbReference type="GO" id="GO:0016579">
    <property type="term" value="P:protein deubiquitination"/>
    <property type="evidence" value="ECO:0007669"/>
    <property type="project" value="InterPro"/>
</dbReference>
<evidence type="ECO:0000313" key="3">
    <source>
        <dbReference type="Proteomes" id="UP000006702"/>
    </source>
</evidence>
<accession>A1D5G2</accession>
<dbReference type="GeneID" id="4590934"/>
<dbReference type="InterPro" id="IPR038765">
    <property type="entry name" value="Papain-like_cys_pep_sf"/>
</dbReference>
<feature type="domain" description="USP" evidence="1">
    <location>
        <begin position="94"/>
        <end position="393"/>
    </location>
</feature>
<dbReference type="KEGG" id="nfi:NFIA_023660"/>
<dbReference type="GO" id="GO:0031647">
    <property type="term" value="P:regulation of protein stability"/>
    <property type="evidence" value="ECO:0007669"/>
    <property type="project" value="TreeGrafter"/>
</dbReference>
<dbReference type="Pfam" id="PF00443">
    <property type="entry name" value="UCH"/>
    <property type="match status" value="1"/>
</dbReference>
<evidence type="ECO:0000313" key="2">
    <source>
        <dbReference type="EMBL" id="EAW23655.1"/>
    </source>
</evidence>
<dbReference type="eggNOG" id="KOG1863">
    <property type="taxonomic scope" value="Eukaryota"/>
</dbReference>
<dbReference type="PANTHER" id="PTHR24006:SF644">
    <property type="entry name" value="UBIQUITIN CARBOXYL-TERMINAL HYDROLASE 7"/>
    <property type="match status" value="1"/>
</dbReference>
<dbReference type="OrthoDB" id="289038at2759"/>
<dbReference type="GO" id="GO:0005829">
    <property type="term" value="C:cytosol"/>
    <property type="evidence" value="ECO:0007669"/>
    <property type="project" value="TreeGrafter"/>
</dbReference>
<name>A1D5G2_NEOFI</name>
<dbReference type="InterPro" id="IPR050164">
    <property type="entry name" value="Peptidase_C19"/>
</dbReference>
<dbReference type="RefSeq" id="XP_001265552.1">
    <property type="nucleotide sequence ID" value="XM_001265551.1"/>
</dbReference>